<organism evidence="1 2">
    <name type="scientific">Entomophthora muscae</name>
    <dbReference type="NCBI Taxonomy" id="34485"/>
    <lineage>
        <taxon>Eukaryota</taxon>
        <taxon>Fungi</taxon>
        <taxon>Fungi incertae sedis</taxon>
        <taxon>Zoopagomycota</taxon>
        <taxon>Entomophthoromycotina</taxon>
        <taxon>Entomophthoromycetes</taxon>
        <taxon>Entomophthorales</taxon>
        <taxon>Entomophthoraceae</taxon>
        <taxon>Entomophthora</taxon>
    </lineage>
</organism>
<proteinExistence type="predicted"/>
<accession>A0ACC2TW09</accession>
<name>A0ACC2TW09_9FUNG</name>
<protein>
    <submittedName>
        <fullName evidence="1">Uncharacterized protein</fullName>
    </submittedName>
</protein>
<dbReference type="Proteomes" id="UP001165960">
    <property type="component" value="Unassembled WGS sequence"/>
</dbReference>
<gene>
    <name evidence="1" type="ORF">DSO57_1004300</name>
</gene>
<evidence type="ECO:0000313" key="2">
    <source>
        <dbReference type="Proteomes" id="UP001165960"/>
    </source>
</evidence>
<reference evidence="1" key="1">
    <citation type="submission" date="2022-04" db="EMBL/GenBank/DDBJ databases">
        <title>Genome of the entomopathogenic fungus Entomophthora muscae.</title>
        <authorList>
            <person name="Elya C."/>
            <person name="Lovett B.R."/>
            <person name="Lee E."/>
            <person name="Macias A.M."/>
            <person name="Hajek A.E."/>
            <person name="De Bivort B.L."/>
            <person name="Kasson M.T."/>
            <person name="De Fine Licht H.H."/>
            <person name="Stajich J.E."/>
        </authorList>
    </citation>
    <scope>NUCLEOTIDE SEQUENCE</scope>
    <source>
        <strain evidence="1">Berkeley</strain>
    </source>
</reference>
<evidence type="ECO:0000313" key="1">
    <source>
        <dbReference type="EMBL" id="KAJ9078675.1"/>
    </source>
</evidence>
<dbReference type="EMBL" id="QTSX02002140">
    <property type="protein sequence ID" value="KAJ9078675.1"/>
    <property type="molecule type" value="Genomic_DNA"/>
</dbReference>
<sequence length="312" mass="35075">MVMFRLHQHVYFHIIPYCHGVAASQNNCLFSDIEVSNCPFVDGTVVWRKGTIWPPALKPLRITKLVIDAREAPVFGSHVRIDTLEISGPVPSQMNLANITAHEVTFNKVVQSQTILFDRAVSFGLALVDSNVKVEGINSTELVYFSMSNSLIDAKFPMLETLSQLEIFDSVIDLAATFPALSQIGNVVMQTPRTKNISLPIATVKGGLRINNVEENSAIIFPNLQKVGTYFQVNGPFQVDTLQIPALKHVESIYFSSKITHMQISIDVSWKTPSYFNVKNFCMTYYPAFKERNFPFSPKLQCTKNKYKFGLL</sequence>
<keyword evidence="2" id="KW-1185">Reference proteome</keyword>
<comment type="caution">
    <text evidence="1">The sequence shown here is derived from an EMBL/GenBank/DDBJ whole genome shotgun (WGS) entry which is preliminary data.</text>
</comment>